<accession>A0A2G2WZH0</accession>
<dbReference type="STRING" id="33114.A0A2G2WZH0"/>
<organism evidence="2 3">
    <name type="scientific">Capsicum baccatum</name>
    <name type="common">Peruvian pepper</name>
    <dbReference type="NCBI Taxonomy" id="33114"/>
    <lineage>
        <taxon>Eukaryota</taxon>
        <taxon>Viridiplantae</taxon>
        <taxon>Streptophyta</taxon>
        <taxon>Embryophyta</taxon>
        <taxon>Tracheophyta</taxon>
        <taxon>Spermatophyta</taxon>
        <taxon>Magnoliopsida</taxon>
        <taxon>eudicotyledons</taxon>
        <taxon>Gunneridae</taxon>
        <taxon>Pentapetalae</taxon>
        <taxon>asterids</taxon>
        <taxon>lamiids</taxon>
        <taxon>Solanales</taxon>
        <taxon>Solanaceae</taxon>
        <taxon>Solanoideae</taxon>
        <taxon>Capsiceae</taxon>
        <taxon>Capsicum</taxon>
    </lineage>
</organism>
<dbReference type="OrthoDB" id="10591857at2759"/>
<sequence>MANCVPEHASCGHVLILTGSYRRYFVQGDNFYCAGIQPIPGMIGIIGRQDIGGSAKVPLTPTPPPSGLTSNPLPTTEQQRSPHGHAVAPAIAGKATPKPSAASPDAVSRHCAMSSLLLSLVLCLCLI</sequence>
<comment type="caution">
    <text evidence="2">The sequence shown here is derived from an EMBL/GenBank/DDBJ whole genome shotgun (WGS) entry which is preliminary data.</text>
</comment>
<evidence type="ECO:0000313" key="2">
    <source>
        <dbReference type="EMBL" id="PHT50647.1"/>
    </source>
</evidence>
<evidence type="ECO:0000256" key="1">
    <source>
        <dbReference type="SAM" id="MobiDB-lite"/>
    </source>
</evidence>
<dbReference type="Proteomes" id="UP000224567">
    <property type="component" value="Unassembled WGS sequence"/>
</dbReference>
<evidence type="ECO:0000313" key="3">
    <source>
        <dbReference type="Proteomes" id="UP000224567"/>
    </source>
</evidence>
<keyword evidence="3" id="KW-1185">Reference proteome</keyword>
<protein>
    <submittedName>
        <fullName evidence="2">Uncharacterized protein</fullName>
    </submittedName>
</protein>
<gene>
    <name evidence="2" type="ORF">CQW23_10394</name>
</gene>
<proteinExistence type="predicted"/>
<feature type="region of interest" description="Disordered" evidence="1">
    <location>
        <begin position="54"/>
        <end position="105"/>
    </location>
</feature>
<feature type="compositionally biased region" description="Low complexity" evidence="1">
    <location>
        <begin position="67"/>
        <end position="76"/>
    </location>
</feature>
<reference evidence="2 3" key="1">
    <citation type="journal article" date="2017" name="Genome Biol.">
        <title>New reference genome sequences of hot pepper reveal the massive evolution of plant disease-resistance genes by retroduplication.</title>
        <authorList>
            <person name="Kim S."/>
            <person name="Park J."/>
            <person name="Yeom S.I."/>
            <person name="Kim Y.M."/>
            <person name="Seo E."/>
            <person name="Kim K.T."/>
            <person name="Kim M.S."/>
            <person name="Lee J.M."/>
            <person name="Cheong K."/>
            <person name="Shin H.S."/>
            <person name="Kim S.B."/>
            <person name="Han K."/>
            <person name="Lee J."/>
            <person name="Park M."/>
            <person name="Lee H.A."/>
            <person name="Lee H.Y."/>
            <person name="Lee Y."/>
            <person name="Oh S."/>
            <person name="Lee J.H."/>
            <person name="Choi E."/>
            <person name="Choi E."/>
            <person name="Lee S.E."/>
            <person name="Jeon J."/>
            <person name="Kim H."/>
            <person name="Choi G."/>
            <person name="Song H."/>
            <person name="Lee J."/>
            <person name="Lee S.C."/>
            <person name="Kwon J.K."/>
            <person name="Lee H.Y."/>
            <person name="Koo N."/>
            <person name="Hong Y."/>
            <person name="Kim R.W."/>
            <person name="Kang W.H."/>
            <person name="Huh J.H."/>
            <person name="Kang B.C."/>
            <person name="Yang T.J."/>
            <person name="Lee Y.H."/>
            <person name="Bennetzen J.L."/>
            <person name="Choi D."/>
        </authorList>
    </citation>
    <scope>NUCLEOTIDE SEQUENCE [LARGE SCALE GENOMIC DNA]</scope>
    <source>
        <strain evidence="3">cv. PBC81</strain>
    </source>
</reference>
<name>A0A2G2WZH0_CAPBA</name>
<reference evidence="3" key="2">
    <citation type="journal article" date="2017" name="J. Anim. Genet.">
        <title>Multiple reference genome sequences of hot pepper reveal the massive evolution of plant disease resistance genes by retroduplication.</title>
        <authorList>
            <person name="Kim S."/>
            <person name="Park J."/>
            <person name="Yeom S.-I."/>
            <person name="Kim Y.-M."/>
            <person name="Seo E."/>
            <person name="Kim K.-T."/>
            <person name="Kim M.-S."/>
            <person name="Lee J.M."/>
            <person name="Cheong K."/>
            <person name="Shin H.-S."/>
            <person name="Kim S.-B."/>
            <person name="Han K."/>
            <person name="Lee J."/>
            <person name="Park M."/>
            <person name="Lee H.-A."/>
            <person name="Lee H.-Y."/>
            <person name="Lee Y."/>
            <person name="Oh S."/>
            <person name="Lee J.H."/>
            <person name="Choi E."/>
            <person name="Choi E."/>
            <person name="Lee S.E."/>
            <person name="Jeon J."/>
            <person name="Kim H."/>
            <person name="Choi G."/>
            <person name="Song H."/>
            <person name="Lee J."/>
            <person name="Lee S.-C."/>
            <person name="Kwon J.-K."/>
            <person name="Lee H.-Y."/>
            <person name="Koo N."/>
            <person name="Hong Y."/>
            <person name="Kim R.W."/>
            <person name="Kang W.-H."/>
            <person name="Huh J.H."/>
            <person name="Kang B.-C."/>
            <person name="Yang T.-J."/>
            <person name="Lee Y.-H."/>
            <person name="Bennetzen J.L."/>
            <person name="Choi D."/>
        </authorList>
    </citation>
    <scope>NUCLEOTIDE SEQUENCE [LARGE SCALE GENOMIC DNA]</scope>
    <source>
        <strain evidence="3">cv. PBC81</strain>
    </source>
</reference>
<dbReference type="EMBL" id="MLFT02000004">
    <property type="protein sequence ID" value="PHT50647.1"/>
    <property type="molecule type" value="Genomic_DNA"/>
</dbReference>
<dbReference type="AlphaFoldDB" id="A0A2G2WZH0"/>